<keyword evidence="16" id="KW-1185">Reference proteome</keyword>
<dbReference type="PROSITE" id="PS50109">
    <property type="entry name" value="HIS_KIN"/>
    <property type="match status" value="1"/>
</dbReference>
<dbReference type="PANTHER" id="PTHR43711:SF1">
    <property type="entry name" value="HISTIDINE KINASE 1"/>
    <property type="match status" value="1"/>
</dbReference>
<evidence type="ECO:0000256" key="4">
    <source>
        <dbReference type="ARBA" id="ARBA00022475"/>
    </source>
</evidence>
<dbReference type="Pfam" id="PF02518">
    <property type="entry name" value="HATPase_c"/>
    <property type="match status" value="1"/>
</dbReference>
<keyword evidence="4" id="KW-1003">Cell membrane</keyword>
<keyword evidence="8 15" id="KW-0418">Kinase</keyword>
<keyword evidence="5" id="KW-0597">Phosphoprotein</keyword>
<evidence type="ECO:0000256" key="8">
    <source>
        <dbReference type="ARBA" id="ARBA00022777"/>
    </source>
</evidence>
<evidence type="ECO:0000313" key="15">
    <source>
        <dbReference type="EMBL" id="RED83290.1"/>
    </source>
</evidence>
<dbReference type="EMBL" id="QRDZ01000008">
    <property type="protein sequence ID" value="RED83290.1"/>
    <property type="molecule type" value="Genomic_DNA"/>
</dbReference>
<dbReference type="CDD" id="cd06225">
    <property type="entry name" value="HAMP"/>
    <property type="match status" value="1"/>
</dbReference>
<dbReference type="SUPFAM" id="SSF47384">
    <property type="entry name" value="Homodimeric domain of signal transducing histidine kinase"/>
    <property type="match status" value="1"/>
</dbReference>
<dbReference type="AlphaFoldDB" id="A0A3D9KAX0"/>
<dbReference type="SUPFAM" id="SSF158472">
    <property type="entry name" value="HAMP domain-like"/>
    <property type="match status" value="1"/>
</dbReference>
<evidence type="ECO:0000256" key="5">
    <source>
        <dbReference type="ARBA" id="ARBA00022553"/>
    </source>
</evidence>
<dbReference type="GO" id="GO:0005524">
    <property type="term" value="F:ATP binding"/>
    <property type="evidence" value="ECO:0007669"/>
    <property type="project" value="UniProtKB-KW"/>
</dbReference>
<protein>
    <recommendedName>
        <fullName evidence="3">histidine kinase</fullName>
        <ecNumber evidence="3">2.7.13.3</ecNumber>
    </recommendedName>
</protein>
<dbReference type="InterPro" id="IPR005467">
    <property type="entry name" value="His_kinase_dom"/>
</dbReference>
<accession>A0A3D9KAX0</accession>
<evidence type="ECO:0000256" key="1">
    <source>
        <dbReference type="ARBA" id="ARBA00000085"/>
    </source>
</evidence>
<dbReference type="EC" id="2.7.13.3" evidence="3"/>
<evidence type="ECO:0000259" key="14">
    <source>
        <dbReference type="PROSITE" id="PS50885"/>
    </source>
</evidence>
<evidence type="ECO:0000256" key="2">
    <source>
        <dbReference type="ARBA" id="ARBA00004651"/>
    </source>
</evidence>
<dbReference type="InterPro" id="IPR050736">
    <property type="entry name" value="Sensor_HK_Regulatory"/>
</dbReference>
<dbReference type="InterPro" id="IPR003660">
    <property type="entry name" value="HAMP_dom"/>
</dbReference>
<sequence>MRLFEDWGINSVSNKQRKSLLYYWSIRYFIVLLISIVIASAATIFLIYWDAKGKQRLGLENTIHDVAAEATNRGGKLPEGAELGRLLDQYARQNDLWDRSFVFVFDADRRLVRQFPLYAPFEEEQLAERLPDMIAGGLDITELQSDQDHLSYLAAVRPIGNPAETTGYVVYLVQKQTVVKTTPMQHRIMRFSIVAVAFVIGWGILFLLTRRLLQPIQETADAAKQIVAGNYRIEFNNNHDEKEIYELMVAFKEMAERLEHLESLRNQLFLGVTHELKTPIAAISGLVQAVRDEIVADEEAKEFLEMSLKETGRLQKMVEDLLDFNRFAAKTVTVAHQQVDLRTELNEMVVRWMRAQEKRDVYPIVETAGERDDWQAFTDPARLEQIMVNLLNNAAEAIDERGSITIRLFAGPSHYRIEVQDTGEGIPPEEQEAVFEAFYRGQKKRTHVHGLGIGLPFSKLIASSLGGDLILSHSSSEGTAFTLRIPVIHSNR</sequence>
<evidence type="ECO:0000256" key="10">
    <source>
        <dbReference type="ARBA" id="ARBA00023012"/>
    </source>
</evidence>
<dbReference type="InterPro" id="IPR036890">
    <property type="entry name" value="HATPase_C_sf"/>
</dbReference>
<dbReference type="InterPro" id="IPR036097">
    <property type="entry name" value="HisK_dim/P_sf"/>
</dbReference>
<dbReference type="SMART" id="SM00388">
    <property type="entry name" value="HisKA"/>
    <property type="match status" value="1"/>
</dbReference>
<dbReference type="SMART" id="SM00387">
    <property type="entry name" value="HATPase_c"/>
    <property type="match status" value="1"/>
</dbReference>
<proteinExistence type="predicted"/>
<evidence type="ECO:0000259" key="13">
    <source>
        <dbReference type="PROSITE" id="PS50109"/>
    </source>
</evidence>
<dbReference type="Gene3D" id="6.10.340.10">
    <property type="match status" value="1"/>
</dbReference>
<dbReference type="InterPro" id="IPR004358">
    <property type="entry name" value="Sig_transdc_His_kin-like_C"/>
</dbReference>
<evidence type="ECO:0000256" key="3">
    <source>
        <dbReference type="ARBA" id="ARBA00012438"/>
    </source>
</evidence>
<evidence type="ECO:0000256" key="11">
    <source>
        <dbReference type="ARBA" id="ARBA00023136"/>
    </source>
</evidence>
<dbReference type="InterPro" id="IPR003594">
    <property type="entry name" value="HATPase_dom"/>
</dbReference>
<comment type="catalytic activity">
    <reaction evidence="1">
        <text>ATP + protein L-histidine = ADP + protein N-phospho-L-histidine.</text>
        <dbReference type="EC" id="2.7.13.3"/>
    </reaction>
</comment>
<dbReference type="Gene3D" id="1.10.287.130">
    <property type="match status" value="1"/>
</dbReference>
<dbReference type="PANTHER" id="PTHR43711">
    <property type="entry name" value="TWO-COMPONENT HISTIDINE KINASE"/>
    <property type="match status" value="1"/>
</dbReference>
<gene>
    <name evidence="15" type="ORF">DFP98_108133</name>
</gene>
<evidence type="ECO:0000256" key="9">
    <source>
        <dbReference type="ARBA" id="ARBA00022840"/>
    </source>
</evidence>
<keyword evidence="9" id="KW-0067">ATP-binding</keyword>
<dbReference type="Pfam" id="PF00672">
    <property type="entry name" value="HAMP"/>
    <property type="match status" value="1"/>
</dbReference>
<reference evidence="15 16" key="1">
    <citation type="submission" date="2018-07" db="EMBL/GenBank/DDBJ databases">
        <title>Genomic Encyclopedia of Type Strains, Phase III (KMG-III): the genomes of soil and plant-associated and newly described type strains.</title>
        <authorList>
            <person name="Whitman W."/>
        </authorList>
    </citation>
    <scope>NUCLEOTIDE SEQUENCE [LARGE SCALE GENOMIC DNA]</scope>
    <source>
        <strain evidence="15 16">CECT 7287</strain>
    </source>
</reference>
<dbReference type="CDD" id="cd00075">
    <property type="entry name" value="HATPase"/>
    <property type="match status" value="1"/>
</dbReference>
<evidence type="ECO:0000256" key="7">
    <source>
        <dbReference type="ARBA" id="ARBA00022741"/>
    </source>
</evidence>
<keyword evidence="10" id="KW-0902">Two-component regulatory system</keyword>
<keyword evidence="12" id="KW-0812">Transmembrane</keyword>
<dbReference type="PROSITE" id="PS50885">
    <property type="entry name" value="HAMP"/>
    <property type="match status" value="1"/>
</dbReference>
<evidence type="ECO:0000313" key="16">
    <source>
        <dbReference type="Proteomes" id="UP000256977"/>
    </source>
</evidence>
<organism evidence="15 16">
    <name type="scientific">Cohnella phaseoli</name>
    <dbReference type="NCBI Taxonomy" id="456490"/>
    <lineage>
        <taxon>Bacteria</taxon>
        <taxon>Bacillati</taxon>
        <taxon>Bacillota</taxon>
        <taxon>Bacilli</taxon>
        <taxon>Bacillales</taxon>
        <taxon>Paenibacillaceae</taxon>
        <taxon>Cohnella</taxon>
    </lineage>
</organism>
<dbReference type="CDD" id="cd00082">
    <property type="entry name" value="HisKA"/>
    <property type="match status" value="1"/>
</dbReference>
<dbReference type="GO" id="GO:0005886">
    <property type="term" value="C:plasma membrane"/>
    <property type="evidence" value="ECO:0007669"/>
    <property type="project" value="UniProtKB-SubCell"/>
</dbReference>
<dbReference type="PRINTS" id="PR00344">
    <property type="entry name" value="BCTRLSENSOR"/>
</dbReference>
<dbReference type="GO" id="GO:0000155">
    <property type="term" value="F:phosphorelay sensor kinase activity"/>
    <property type="evidence" value="ECO:0007669"/>
    <property type="project" value="InterPro"/>
</dbReference>
<dbReference type="Proteomes" id="UP000256977">
    <property type="component" value="Unassembled WGS sequence"/>
</dbReference>
<keyword evidence="6" id="KW-0808">Transferase</keyword>
<feature type="domain" description="Histidine kinase" evidence="13">
    <location>
        <begin position="271"/>
        <end position="489"/>
    </location>
</feature>
<feature type="transmembrane region" description="Helical" evidence="12">
    <location>
        <begin position="26"/>
        <end position="49"/>
    </location>
</feature>
<comment type="subcellular location">
    <subcellularLocation>
        <location evidence="2">Cell membrane</location>
        <topology evidence="2">Multi-pass membrane protein</topology>
    </subcellularLocation>
</comment>
<dbReference type="SUPFAM" id="SSF55874">
    <property type="entry name" value="ATPase domain of HSP90 chaperone/DNA topoisomerase II/histidine kinase"/>
    <property type="match status" value="1"/>
</dbReference>
<evidence type="ECO:0000256" key="12">
    <source>
        <dbReference type="SAM" id="Phobius"/>
    </source>
</evidence>
<keyword evidence="7" id="KW-0547">Nucleotide-binding</keyword>
<dbReference type="InterPro" id="IPR003661">
    <property type="entry name" value="HisK_dim/P_dom"/>
</dbReference>
<feature type="domain" description="HAMP" evidence="14">
    <location>
        <begin position="210"/>
        <end position="263"/>
    </location>
</feature>
<name>A0A3D9KAX0_9BACL</name>
<feature type="transmembrane region" description="Helical" evidence="12">
    <location>
        <begin position="188"/>
        <end position="208"/>
    </location>
</feature>
<comment type="caution">
    <text evidence="15">The sequence shown here is derived from an EMBL/GenBank/DDBJ whole genome shotgun (WGS) entry which is preliminary data.</text>
</comment>
<dbReference type="Gene3D" id="3.30.565.10">
    <property type="entry name" value="Histidine kinase-like ATPase, C-terminal domain"/>
    <property type="match status" value="1"/>
</dbReference>
<dbReference type="Pfam" id="PF00512">
    <property type="entry name" value="HisKA"/>
    <property type="match status" value="1"/>
</dbReference>
<keyword evidence="12" id="KW-1133">Transmembrane helix</keyword>
<keyword evidence="11 12" id="KW-0472">Membrane</keyword>
<dbReference type="SMART" id="SM00304">
    <property type="entry name" value="HAMP"/>
    <property type="match status" value="1"/>
</dbReference>
<evidence type="ECO:0000256" key="6">
    <source>
        <dbReference type="ARBA" id="ARBA00022679"/>
    </source>
</evidence>